<dbReference type="GeneID" id="301131635"/>
<dbReference type="Proteomes" id="UP000198915">
    <property type="component" value="Unassembled WGS sequence"/>
</dbReference>
<dbReference type="GO" id="GO:0071973">
    <property type="term" value="P:bacterial-type flagellum-dependent cell motility"/>
    <property type="evidence" value="ECO:0007669"/>
    <property type="project" value="InterPro"/>
</dbReference>
<dbReference type="PANTHER" id="PTHR34653">
    <property type="match status" value="1"/>
</dbReference>
<keyword evidence="6" id="KW-0282">Flagellum</keyword>
<dbReference type="PRINTS" id="PR01006">
    <property type="entry name" value="FLGHOOKFLIE"/>
</dbReference>
<name>A0A1I3NR07_9BACL</name>
<protein>
    <recommendedName>
        <fullName evidence="4 5">Flagellar hook-basal body complex protein FliE</fullName>
    </recommendedName>
</protein>
<comment type="similarity">
    <text evidence="2 4">Belongs to the FliE family.</text>
</comment>
<dbReference type="RefSeq" id="WP_092266655.1">
    <property type="nucleotide sequence ID" value="NZ_BJOE01000001.1"/>
</dbReference>
<dbReference type="EMBL" id="FORT01000002">
    <property type="protein sequence ID" value="SFJ11166.1"/>
    <property type="molecule type" value="Genomic_DNA"/>
</dbReference>
<evidence type="ECO:0000313" key="6">
    <source>
        <dbReference type="EMBL" id="SFJ11166.1"/>
    </source>
</evidence>
<dbReference type="GO" id="GO:0003774">
    <property type="term" value="F:cytoskeletal motor activity"/>
    <property type="evidence" value="ECO:0007669"/>
    <property type="project" value="InterPro"/>
</dbReference>
<keyword evidence="6" id="KW-0969">Cilium</keyword>
<dbReference type="GO" id="GO:0005198">
    <property type="term" value="F:structural molecule activity"/>
    <property type="evidence" value="ECO:0007669"/>
    <property type="project" value="UniProtKB-UniRule"/>
</dbReference>
<evidence type="ECO:0000256" key="4">
    <source>
        <dbReference type="HAMAP-Rule" id="MF_00724"/>
    </source>
</evidence>
<dbReference type="HAMAP" id="MF_00724">
    <property type="entry name" value="FliE"/>
    <property type="match status" value="1"/>
</dbReference>
<dbReference type="NCBIfam" id="TIGR00205">
    <property type="entry name" value="fliE"/>
    <property type="match status" value="1"/>
</dbReference>
<evidence type="ECO:0000256" key="1">
    <source>
        <dbReference type="ARBA" id="ARBA00004117"/>
    </source>
</evidence>
<dbReference type="AlphaFoldDB" id="A0A1I3NR07"/>
<dbReference type="Pfam" id="PF02049">
    <property type="entry name" value="FliE"/>
    <property type="match status" value="1"/>
</dbReference>
<dbReference type="STRING" id="1884381.SAMN05518846_102131"/>
<evidence type="ECO:0000256" key="5">
    <source>
        <dbReference type="NCBIfam" id="TIGR00205"/>
    </source>
</evidence>
<proteinExistence type="inferred from homology"/>
<comment type="subcellular location">
    <subcellularLocation>
        <location evidence="1 4">Bacterial flagellum basal body</location>
    </subcellularLocation>
</comment>
<dbReference type="InterPro" id="IPR001624">
    <property type="entry name" value="FliE"/>
</dbReference>
<keyword evidence="6" id="KW-0966">Cell projection</keyword>
<accession>A0A1I3NR07</accession>
<keyword evidence="7" id="KW-1185">Reference proteome</keyword>
<evidence type="ECO:0000313" key="7">
    <source>
        <dbReference type="Proteomes" id="UP000198915"/>
    </source>
</evidence>
<evidence type="ECO:0000256" key="2">
    <source>
        <dbReference type="ARBA" id="ARBA00009272"/>
    </source>
</evidence>
<organism evidence="6 7">
    <name type="scientific">Brevibacillus centrosporus</name>
    <dbReference type="NCBI Taxonomy" id="54910"/>
    <lineage>
        <taxon>Bacteria</taxon>
        <taxon>Bacillati</taxon>
        <taxon>Bacillota</taxon>
        <taxon>Bacilli</taxon>
        <taxon>Bacillales</taxon>
        <taxon>Paenibacillaceae</taxon>
        <taxon>Brevibacillus</taxon>
    </lineage>
</organism>
<dbReference type="GO" id="GO:0009425">
    <property type="term" value="C:bacterial-type flagellum basal body"/>
    <property type="evidence" value="ECO:0007669"/>
    <property type="project" value="UniProtKB-SubCell"/>
</dbReference>
<gene>
    <name evidence="4" type="primary">fliE</name>
    <name evidence="6" type="ORF">SAMN05518846_102131</name>
</gene>
<evidence type="ECO:0000256" key="3">
    <source>
        <dbReference type="ARBA" id="ARBA00023143"/>
    </source>
</evidence>
<keyword evidence="3 4" id="KW-0975">Bacterial flagellum</keyword>
<sequence>MDIQSLSQVSPIQTASVNKLQTPAQVTKDFGSFLSDALNQVNQAQVDSAILGDKFAAGEIESIDQVTVAGLKATNMLQMTLQVRNKVIESYQEIMRMSI</sequence>
<reference evidence="7" key="1">
    <citation type="submission" date="2016-10" db="EMBL/GenBank/DDBJ databases">
        <authorList>
            <person name="Varghese N."/>
            <person name="Submissions S."/>
        </authorList>
    </citation>
    <scope>NUCLEOTIDE SEQUENCE [LARGE SCALE GENOMIC DNA]</scope>
    <source>
        <strain evidence="7">OK042</strain>
    </source>
</reference>
<dbReference type="PANTHER" id="PTHR34653:SF1">
    <property type="entry name" value="FLAGELLAR HOOK-BASAL BODY COMPLEX PROTEIN FLIE"/>
    <property type="match status" value="1"/>
</dbReference>